<reference evidence="1 2" key="1">
    <citation type="submission" date="2019-04" db="EMBL/GenBank/DDBJ databases">
        <authorList>
            <person name="Embree M."/>
            <person name="Gaffney J.R."/>
        </authorList>
    </citation>
    <scope>NUCLEOTIDE SEQUENCE [LARGE SCALE GENOMIC DNA]</scope>
    <source>
        <strain evidence="1 2">JE7A12</strain>
    </source>
</reference>
<name>A0A4P8XVS6_9FIRM</name>
<dbReference type="Proteomes" id="UP000301475">
    <property type="component" value="Chromosome"/>
</dbReference>
<evidence type="ECO:0000313" key="1">
    <source>
        <dbReference type="EMBL" id="QCT07067.1"/>
    </source>
</evidence>
<dbReference type="AlphaFoldDB" id="A0A4P8XVS6"/>
<accession>A0A4P8XVS6</accession>
<protein>
    <submittedName>
        <fullName evidence="1">Uncharacterized protein</fullName>
    </submittedName>
</protein>
<dbReference type="RefSeq" id="WP_022506029.1">
    <property type="nucleotide sequence ID" value="NZ_CP039381.1"/>
</dbReference>
<dbReference type="KEGG" id="ruj:E5Z56_06665"/>
<keyword evidence="2" id="KW-1185">Reference proteome</keyword>
<proteinExistence type="predicted"/>
<dbReference type="EMBL" id="CP039381">
    <property type="protein sequence ID" value="QCT07067.1"/>
    <property type="molecule type" value="Genomic_DNA"/>
</dbReference>
<organism evidence="1 2">
    <name type="scientific">Ruminococcus bovis</name>
    <dbReference type="NCBI Taxonomy" id="2564099"/>
    <lineage>
        <taxon>Bacteria</taxon>
        <taxon>Bacillati</taxon>
        <taxon>Bacillota</taxon>
        <taxon>Clostridia</taxon>
        <taxon>Eubacteriales</taxon>
        <taxon>Oscillospiraceae</taxon>
        <taxon>Ruminococcus</taxon>
    </lineage>
</organism>
<sequence length="77" mass="8733">MLNNSEINNLLNGLSQRLDTPPEVLKENIEKGNLNNILNKMNSHQAKRIQKILDNKEQSEKILNSPQAQAIIKKLMG</sequence>
<evidence type="ECO:0000313" key="2">
    <source>
        <dbReference type="Proteomes" id="UP000301475"/>
    </source>
</evidence>
<gene>
    <name evidence="1" type="ORF">E5Z56_06665</name>
</gene>